<organism evidence="3 4">
    <name type="scientific">Exidia glandulosa HHB12029</name>
    <dbReference type="NCBI Taxonomy" id="1314781"/>
    <lineage>
        <taxon>Eukaryota</taxon>
        <taxon>Fungi</taxon>
        <taxon>Dikarya</taxon>
        <taxon>Basidiomycota</taxon>
        <taxon>Agaricomycotina</taxon>
        <taxon>Agaricomycetes</taxon>
        <taxon>Auriculariales</taxon>
        <taxon>Exidiaceae</taxon>
        <taxon>Exidia</taxon>
    </lineage>
</organism>
<reference evidence="3 4" key="1">
    <citation type="journal article" date="2016" name="Mol. Biol. Evol.">
        <title>Comparative Genomics of Early-Diverging Mushroom-Forming Fungi Provides Insights into the Origins of Lignocellulose Decay Capabilities.</title>
        <authorList>
            <person name="Nagy L.G."/>
            <person name="Riley R."/>
            <person name="Tritt A."/>
            <person name="Adam C."/>
            <person name="Daum C."/>
            <person name="Floudas D."/>
            <person name="Sun H."/>
            <person name="Yadav J.S."/>
            <person name="Pangilinan J."/>
            <person name="Larsson K.H."/>
            <person name="Matsuura K."/>
            <person name="Barry K."/>
            <person name="Labutti K."/>
            <person name="Kuo R."/>
            <person name="Ohm R.A."/>
            <person name="Bhattacharya S.S."/>
            <person name="Shirouzu T."/>
            <person name="Yoshinaga Y."/>
            <person name="Martin F.M."/>
            <person name="Grigoriev I.V."/>
            <person name="Hibbett D.S."/>
        </authorList>
    </citation>
    <scope>NUCLEOTIDE SEQUENCE [LARGE SCALE GENOMIC DNA]</scope>
    <source>
        <strain evidence="3 4">HHB12029</strain>
    </source>
</reference>
<dbReference type="Pfam" id="PF20153">
    <property type="entry name" value="DUF6535"/>
    <property type="match status" value="1"/>
</dbReference>
<protein>
    <recommendedName>
        <fullName evidence="2">DUF6535 domain-containing protein</fullName>
    </recommendedName>
</protein>
<dbReference type="OrthoDB" id="2973393at2759"/>
<dbReference type="Proteomes" id="UP000077266">
    <property type="component" value="Unassembled WGS sequence"/>
</dbReference>
<proteinExistence type="predicted"/>
<feature type="transmembrane region" description="Helical" evidence="1">
    <location>
        <begin position="126"/>
        <end position="151"/>
    </location>
</feature>
<feature type="non-terminal residue" evidence="3">
    <location>
        <position position="158"/>
    </location>
</feature>
<accession>A0A165BQB0</accession>
<evidence type="ECO:0000313" key="3">
    <source>
        <dbReference type="EMBL" id="KZV81056.1"/>
    </source>
</evidence>
<sequence length="158" mass="17948">GLYSAALTAFLIDSYKTLTQDPNDYVAQLLFQVVSLNESVNVSNRATGPIRAPGEGFVRPPRTRWVNGLWFTSLVLTLSVALLCILAKQWLYEYDRTIFERTVTTHHWVRRHVLHSEGLKTWRVPVLISILPTVLHLALFLFIAGLAVFLFDIDHSIS</sequence>
<keyword evidence="1" id="KW-0812">Transmembrane</keyword>
<feature type="transmembrane region" description="Helical" evidence="1">
    <location>
        <begin position="69"/>
        <end position="91"/>
    </location>
</feature>
<feature type="domain" description="DUF6535" evidence="2">
    <location>
        <begin position="1"/>
        <end position="151"/>
    </location>
</feature>
<keyword evidence="4" id="KW-1185">Reference proteome</keyword>
<dbReference type="InterPro" id="IPR045338">
    <property type="entry name" value="DUF6535"/>
</dbReference>
<evidence type="ECO:0000313" key="4">
    <source>
        <dbReference type="Proteomes" id="UP000077266"/>
    </source>
</evidence>
<dbReference type="AlphaFoldDB" id="A0A165BQB0"/>
<gene>
    <name evidence="3" type="ORF">EXIGLDRAFT_578287</name>
</gene>
<dbReference type="EMBL" id="KV426423">
    <property type="protein sequence ID" value="KZV81056.1"/>
    <property type="molecule type" value="Genomic_DNA"/>
</dbReference>
<evidence type="ECO:0000259" key="2">
    <source>
        <dbReference type="Pfam" id="PF20153"/>
    </source>
</evidence>
<feature type="non-terminal residue" evidence="3">
    <location>
        <position position="1"/>
    </location>
</feature>
<dbReference type="InParanoid" id="A0A165BQB0"/>
<evidence type="ECO:0000256" key="1">
    <source>
        <dbReference type="SAM" id="Phobius"/>
    </source>
</evidence>
<name>A0A165BQB0_EXIGL</name>
<keyword evidence="1" id="KW-1133">Transmembrane helix</keyword>
<keyword evidence="1" id="KW-0472">Membrane</keyword>